<reference evidence="1" key="1">
    <citation type="submission" date="2014-09" db="EMBL/GenBank/DDBJ databases">
        <authorList>
            <person name="Magalhaes I.L.F."/>
            <person name="Oliveira U."/>
            <person name="Santos F.R."/>
            <person name="Vidigal T.H.D.A."/>
            <person name="Brescovit A.D."/>
            <person name="Santos A.J."/>
        </authorList>
    </citation>
    <scope>NUCLEOTIDE SEQUENCE</scope>
    <source>
        <tissue evidence="1">Shoot tissue taken approximately 20 cm above the soil surface</tissue>
    </source>
</reference>
<accession>A0A0A9ADA6</accession>
<dbReference type="EMBL" id="GBRH01252828">
    <property type="protein sequence ID" value="JAD45067.1"/>
    <property type="molecule type" value="Transcribed_RNA"/>
</dbReference>
<dbReference type="AlphaFoldDB" id="A0A0A9ADA6"/>
<proteinExistence type="predicted"/>
<reference evidence="1" key="2">
    <citation type="journal article" date="2015" name="Data Brief">
        <title>Shoot transcriptome of the giant reed, Arundo donax.</title>
        <authorList>
            <person name="Barrero R.A."/>
            <person name="Guerrero F.D."/>
            <person name="Moolhuijzen P."/>
            <person name="Goolsby J.A."/>
            <person name="Tidwell J."/>
            <person name="Bellgard S.E."/>
            <person name="Bellgard M.I."/>
        </authorList>
    </citation>
    <scope>NUCLEOTIDE SEQUENCE</scope>
    <source>
        <tissue evidence="1">Shoot tissue taken approximately 20 cm above the soil surface</tissue>
    </source>
</reference>
<evidence type="ECO:0000313" key="1">
    <source>
        <dbReference type="EMBL" id="JAD45067.1"/>
    </source>
</evidence>
<sequence>MVSSQLYHTVSGFLIHIA</sequence>
<protein>
    <submittedName>
        <fullName evidence="1">Uncharacterized protein</fullName>
    </submittedName>
</protein>
<organism evidence="1">
    <name type="scientific">Arundo donax</name>
    <name type="common">Giant reed</name>
    <name type="synonym">Donax arundinaceus</name>
    <dbReference type="NCBI Taxonomy" id="35708"/>
    <lineage>
        <taxon>Eukaryota</taxon>
        <taxon>Viridiplantae</taxon>
        <taxon>Streptophyta</taxon>
        <taxon>Embryophyta</taxon>
        <taxon>Tracheophyta</taxon>
        <taxon>Spermatophyta</taxon>
        <taxon>Magnoliopsida</taxon>
        <taxon>Liliopsida</taxon>
        <taxon>Poales</taxon>
        <taxon>Poaceae</taxon>
        <taxon>PACMAD clade</taxon>
        <taxon>Arundinoideae</taxon>
        <taxon>Arundineae</taxon>
        <taxon>Arundo</taxon>
    </lineage>
</organism>
<name>A0A0A9ADA6_ARUDO</name>